<dbReference type="AlphaFoldDB" id="A0A8B8L560"/>
<dbReference type="InterPro" id="IPR000719">
    <property type="entry name" value="Prot_kinase_dom"/>
</dbReference>
<dbReference type="InterPro" id="IPR011009">
    <property type="entry name" value="Kinase-like_dom_sf"/>
</dbReference>
<dbReference type="Gene3D" id="1.10.510.10">
    <property type="entry name" value="Transferase(Phosphotransferase) domain 1"/>
    <property type="match status" value="2"/>
</dbReference>
<keyword evidence="2" id="KW-1185">Reference proteome</keyword>
<dbReference type="InterPro" id="IPR045272">
    <property type="entry name" value="ANXUR1/2-like"/>
</dbReference>
<dbReference type="GO" id="GO:0005524">
    <property type="term" value="F:ATP binding"/>
    <property type="evidence" value="ECO:0007669"/>
    <property type="project" value="InterPro"/>
</dbReference>
<dbReference type="PANTHER" id="PTHR27003">
    <property type="entry name" value="OS07G0166700 PROTEIN"/>
    <property type="match status" value="1"/>
</dbReference>
<evidence type="ECO:0000313" key="2">
    <source>
        <dbReference type="Proteomes" id="UP000694853"/>
    </source>
</evidence>
<name>A0A8B8L560_ABRPR</name>
<dbReference type="InterPro" id="IPR001245">
    <property type="entry name" value="Ser-Thr/Tyr_kinase_cat_dom"/>
</dbReference>
<dbReference type="FunFam" id="1.10.510.10:FF:000920">
    <property type="entry name" value="Receptor-like protein kinase ANXUR2"/>
    <property type="match status" value="1"/>
</dbReference>
<accession>A0A8B8L560</accession>
<dbReference type="OrthoDB" id="1658195at2759"/>
<dbReference type="PROSITE" id="PS50011">
    <property type="entry name" value="PROTEIN_KINASE_DOM"/>
    <property type="match status" value="1"/>
</dbReference>
<protein>
    <submittedName>
        <fullName evidence="3">Receptor-like protein kinase ANXUR2</fullName>
    </submittedName>
</protein>
<dbReference type="FunFam" id="3.30.200.20:FF:000742">
    <property type="entry name" value="Receptor-like protein kinase ANXUR2"/>
    <property type="match status" value="1"/>
</dbReference>
<dbReference type="Pfam" id="PF07714">
    <property type="entry name" value="PK_Tyr_Ser-Thr"/>
    <property type="match status" value="1"/>
</dbReference>
<dbReference type="GeneID" id="113862549"/>
<reference evidence="2" key="1">
    <citation type="journal article" date="2019" name="Toxins">
        <title>Detection of Abrin-Like and Prepropulchellin-Like Toxin Genes and Transcripts Using Whole Genome Sequencing and Full-Length Transcript Sequencing of Abrus precatorius.</title>
        <authorList>
            <person name="Hovde B.T."/>
            <person name="Daligault H.E."/>
            <person name="Hanschen E.R."/>
            <person name="Kunde Y.A."/>
            <person name="Johnson M.B."/>
            <person name="Starkenburg S.R."/>
            <person name="Johnson S.L."/>
        </authorList>
    </citation>
    <scope>NUCLEOTIDE SEQUENCE [LARGE SCALE GENOMIC DNA]</scope>
</reference>
<dbReference type="SUPFAM" id="SSF56112">
    <property type="entry name" value="Protein kinase-like (PK-like)"/>
    <property type="match status" value="2"/>
</dbReference>
<dbReference type="PROSITE" id="PS00108">
    <property type="entry name" value="PROTEIN_KINASE_ST"/>
    <property type="match status" value="1"/>
</dbReference>
<dbReference type="InterPro" id="IPR008271">
    <property type="entry name" value="Ser/Thr_kinase_AS"/>
</dbReference>
<dbReference type="RefSeq" id="XP_027351431.1">
    <property type="nucleotide sequence ID" value="XM_027495630.1"/>
</dbReference>
<dbReference type="GO" id="GO:0004714">
    <property type="term" value="F:transmembrane receptor protein tyrosine kinase activity"/>
    <property type="evidence" value="ECO:0007669"/>
    <property type="project" value="InterPro"/>
</dbReference>
<dbReference type="GO" id="GO:0005886">
    <property type="term" value="C:plasma membrane"/>
    <property type="evidence" value="ECO:0007669"/>
    <property type="project" value="TreeGrafter"/>
</dbReference>
<evidence type="ECO:0000313" key="3">
    <source>
        <dbReference type="RefSeq" id="XP_027351431.1"/>
    </source>
</evidence>
<dbReference type="Gene3D" id="3.30.200.20">
    <property type="entry name" value="Phosphorylase Kinase, domain 1"/>
    <property type="match status" value="1"/>
</dbReference>
<feature type="domain" description="Protein kinase" evidence="1">
    <location>
        <begin position="103"/>
        <end position="372"/>
    </location>
</feature>
<dbReference type="SMART" id="SM00220">
    <property type="entry name" value="S_TKc"/>
    <property type="match status" value="1"/>
</dbReference>
<dbReference type="GO" id="GO:0009506">
    <property type="term" value="C:plasmodesma"/>
    <property type="evidence" value="ECO:0007669"/>
    <property type="project" value="TreeGrafter"/>
</dbReference>
<evidence type="ECO:0000259" key="1">
    <source>
        <dbReference type="PROSITE" id="PS50011"/>
    </source>
</evidence>
<dbReference type="KEGG" id="aprc:113862549"/>
<dbReference type="Proteomes" id="UP000694853">
    <property type="component" value="Unplaced"/>
</dbReference>
<sequence>MAFEYTWHSIISEKCDVYSFGMVLVDVPIEENIDPNIKGNIAPECWRVFFYITHRCLKFEPDERQTMGEVERTNPLRKRSQTVIEELCHRFSVAEIRKSTNNFDEKRKIGREDFNDIYKGCLKLNGANDIFVRIKRLRKMFDQGVLEFKKEVELLCQLRHPNVVTLIGFCDHKDEKIIVYEYVANGSLYDHLYCSNMKMEPLTWKQRLKICVGVARGLHYLHTGAKRTIFHRDIKPSNILLNNNMVPKLSNFELSLQGSHCTSKPKPTEVEVVAGTIGYIAPENFQNKSFSDKSDVYSFGKLLLEMVCTEKRKIVERLRHPVERNIDPNLKGKIVPECWEVYMEMTQRCLEYDPNERPTMGEVEVQLEHALSMQAEADDKKASGDYYSLLSFTIINPRK</sequence>
<organism evidence="2 3">
    <name type="scientific">Abrus precatorius</name>
    <name type="common">Indian licorice</name>
    <name type="synonym">Glycine abrus</name>
    <dbReference type="NCBI Taxonomy" id="3816"/>
    <lineage>
        <taxon>Eukaryota</taxon>
        <taxon>Viridiplantae</taxon>
        <taxon>Streptophyta</taxon>
        <taxon>Embryophyta</taxon>
        <taxon>Tracheophyta</taxon>
        <taxon>Spermatophyta</taxon>
        <taxon>Magnoliopsida</taxon>
        <taxon>eudicotyledons</taxon>
        <taxon>Gunneridae</taxon>
        <taxon>Pentapetalae</taxon>
        <taxon>rosids</taxon>
        <taxon>fabids</taxon>
        <taxon>Fabales</taxon>
        <taxon>Fabaceae</taxon>
        <taxon>Papilionoideae</taxon>
        <taxon>50 kb inversion clade</taxon>
        <taxon>NPAAA clade</taxon>
        <taxon>indigoferoid/millettioid clade</taxon>
        <taxon>Abreae</taxon>
        <taxon>Abrus</taxon>
    </lineage>
</organism>
<gene>
    <name evidence="3" type="primary">LOC113862549</name>
</gene>
<dbReference type="PANTHER" id="PTHR27003:SF303">
    <property type="entry name" value="TYROSINE KINASE FAMILY PROTEIN"/>
    <property type="match status" value="1"/>
</dbReference>
<proteinExistence type="predicted"/>
<reference evidence="3" key="2">
    <citation type="submission" date="2025-08" db="UniProtKB">
        <authorList>
            <consortium name="RefSeq"/>
        </authorList>
    </citation>
    <scope>IDENTIFICATION</scope>
    <source>
        <tissue evidence="3">Young leaves</tissue>
    </source>
</reference>